<reference evidence="2 5" key="1">
    <citation type="submission" date="2021-08" db="EMBL/GenBank/DDBJ databases">
        <title>Bartonella raoulti 094 sp. nov.</title>
        <authorList>
            <person name="Zgheib R."/>
            <person name="Hammoud A."/>
        </authorList>
    </citation>
    <scope>NUCLEOTIDE SEQUENCE [LARGE SCALE GENOMIC DNA]</scope>
    <source>
        <strain evidence="2 5">094</strain>
    </source>
</reference>
<dbReference type="Proteomes" id="UP000746918">
    <property type="component" value="Unassembled WGS sequence"/>
</dbReference>
<dbReference type="EMBL" id="JAIFRO010000003">
    <property type="protein sequence ID" value="MBX4335610.1"/>
    <property type="molecule type" value="Genomic_DNA"/>
</dbReference>
<evidence type="ECO:0000313" key="5">
    <source>
        <dbReference type="Proteomes" id="UP000746918"/>
    </source>
</evidence>
<evidence type="ECO:0000313" key="3">
    <source>
        <dbReference type="EMBL" id="MBX4336014.1"/>
    </source>
</evidence>
<keyword evidence="5" id="KW-1185">Reference proteome</keyword>
<evidence type="ECO:0000313" key="4">
    <source>
        <dbReference type="EMBL" id="MBX4336505.1"/>
    </source>
</evidence>
<protein>
    <submittedName>
        <fullName evidence="2">Uncharacterized protein</fullName>
    </submittedName>
</protein>
<sequence>MAKVYLTSSWDMERIAPYLEEILASLSAYVERFKHEVTLQEIIEAICTGKKQLWLVLDDDERFLAAVTTQIQETVLGKKRALICECSGKGVLGLIENLHSIEDWAVENGALELEILGRFGWKRALSKQGYEIDMLYYRKDLRHGE</sequence>
<proteinExistence type="predicted"/>
<organism evidence="2 5">
    <name type="scientific">Bartonella raoultii</name>
    <dbReference type="NCBI Taxonomy" id="1457020"/>
    <lineage>
        <taxon>Bacteria</taxon>
        <taxon>Pseudomonadati</taxon>
        <taxon>Pseudomonadota</taxon>
        <taxon>Alphaproteobacteria</taxon>
        <taxon>Hyphomicrobiales</taxon>
        <taxon>Bartonellaceae</taxon>
        <taxon>Bartonella</taxon>
    </lineage>
</organism>
<comment type="caution">
    <text evidence="2">The sequence shown here is derived from an EMBL/GenBank/DDBJ whole genome shotgun (WGS) entry which is preliminary data.</text>
</comment>
<name>A0ABS7I4P3_9HYPH</name>
<gene>
    <name evidence="1" type="ORF">K3248_03200</name>
    <name evidence="2" type="ORF">K3248_03595</name>
    <name evidence="3" type="ORF">K3248_05355</name>
    <name evidence="4" type="ORF">K3248_07875</name>
</gene>
<evidence type="ECO:0000313" key="1">
    <source>
        <dbReference type="EMBL" id="MBX4335610.1"/>
    </source>
</evidence>
<dbReference type="RefSeq" id="WP_220716920.1">
    <property type="nucleotide sequence ID" value="NZ_JAIFRO010000003.1"/>
</dbReference>
<dbReference type="EMBL" id="JAIFRO010000005">
    <property type="protein sequence ID" value="MBX4336014.1"/>
    <property type="molecule type" value="Genomic_DNA"/>
</dbReference>
<dbReference type="EMBL" id="JAIFRO010000010">
    <property type="protein sequence ID" value="MBX4336505.1"/>
    <property type="molecule type" value="Genomic_DNA"/>
</dbReference>
<accession>A0ABS7I4P3</accession>
<evidence type="ECO:0000313" key="2">
    <source>
        <dbReference type="EMBL" id="MBX4335685.1"/>
    </source>
</evidence>
<dbReference type="EMBL" id="JAIFRO010000003">
    <property type="protein sequence ID" value="MBX4335685.1"/>
    <property type="molecule type" value="Genomic_DNA"/>
</dbReference>